<proteinExistence type="predicted"/>
<reference evidence="2" key="1">
    <citation type="submission" date="2019-01" db="EMBL/GenBank/DDBJ databases">
        <title>Draft genome sequences of three monokaryotic isolates of the white-rot basidiomycete fungus Dichomitus squalens.</title>
        <authorList>
            <consortium name="DOE Joint Genome Institute"/>
            <person name="Lopez S.C."/>
            <person name="Andreopoulos B."/>
            <person name="Pangilinan J."/>
            <person name="Lipzen A."/>
            <person name="Riley R."/>
            <person name="Ahrendt S."/>
            <person name="Ng V."/>
            <person name="Barry K."/>
            <person name="Daum C."/>
            <person name="Grigoriev I.V."/>
            <person name="Hilden K.S."/>
            <person name="Makela M.R."/>
            <person name="de Vries R.P."/>
        </authorList>
    </citation>
    <scope>NUCLEOTIDE SEQUENCE [LARGE SCALE GENOMIC DNA]</scope>
    <source>
        <strain evidence="2">OM18370.1</strain>
    </source>
</reference>
<dbReference type="Proteomes" id="UP000292957">
    <property type="component" value="Unassembled WGS sequence"/>
</dbReference>
<dbReference type="EMBL" id="ML143387">
    <property type="protein sequence ID" value="TBU35282.1"/>
    <property type="molecule type" value="Genomic_DNA"/>
</dbReference>
<gene>
    <name evidence="2" type="ORF">BD311DRAFT_745889</name>
</gene>
<organism evidence="2">
    <name type="scientific">Dichomitus squalens</name>
    <dbReference type="NCBI Taxonomy" id="114155"/>
    <lineage>
        <taxon>Eukaryota</taxon>
        <taxon>Fungi</taxon>
        <taxon>Dikarya</taxon>
        <taxon>Basidiomycota</taxon>
        <taxon>Agaricomycotina</taxon>
        <taxon>Agaricomycetes</taxon>
        <taxon>Polyporales</taxon>
        <taxon>Polyporaceae</taxon>
        <taxon>Dichomitus</taxon>
    </lineage>
</organism>
<name>A0A4Q9N7F8_9APHY</name>
<accession>A0A4Q9N7F8</accession>
<evidence type="ECO:0000313" key="2">
    <source>
        <dbReference type="EMBL" id="TBU35282.1"/>
    </source>
</evidence>
<feature type="region of interest" description="Disordered" evidence="1">
    <location>
        <begin position="1"/>
        <end position="70"/>
    </location>
</feature>
<feature type="compositionally biased region" description="Basic and acidic residues" evidence="1">
    <location>
        <begin position="57"/>
        <end position="70"/>
    </location>
</feature>
<protein>
    <submittedName>
        <fullName evidence="2">Uncharacterized protein</fullName>
    </submittedName>
</protein>
<sequence length="80" mass="8274">MIISSNGPEDDGDFIPKGLTAPPTGNTPASEPARPAKLSEQPKPSSNAQSAPVEVEMTGKKSKVDSESHGKCCCPCCTVM</sequence>
<dbReference type="AlphaFoldDB" id="A0A4Q9N7F8"/>
<evidence type="ECO:0000256" key="1">
    <source>
        <dbReference type="SAM" id="MobiDB-lite"/>
    </source>
</evidence>